<reference evidence="1 2" key="1">
    <citation type="submission" date="2021-01" db="EMBL/GenBank/DDBJ databases">
        <title>Whole genome shotgun sequence of Actinoplanes humidus NBRC 14915.</title>
        <authorList>
            <person name="Komaki H."/>
            <person name="Tamura T."/>
        </authorList>
    </citation>
    <scope>NUCLEOTIDE SEQUENCE [LARGE SCALE GENOMIC DNA]</scope>
    <source>
        <strain evidence="1 2">NBRC 14915</strain>
    </source>
</reference>
<organism evidence="1 2">
    <name type="scientific">Winogradskya humida</name>
    <dbReference type="NCBI Taxonomy" id="113566"/>
    <lineage>
        <taxon>Bacteria</taxon>
        <taxon>Bacillati</taxon>
        <taxon>Actinomycetota</taxon>
        <taxon>Actinomycetes</taxon>
        <taxon>Micromonosporales</taxon>
        <taxon>Micromonosporaceae</taxon>
        <taxon>Winogradskya</taxon>
    </lineage>
</organism>
<gene>
    <name evidence="1" type="ORF">Ahu01nite_035270</name>
</gene>
<dbReference type="EMBL" id="BOMN01000041">
    <property type="protein sequence ID" value="GIE20425.1"/>
    <property type="molecule type" value="Genomic_DNA"/>
</dbReference>
<sequence length="108" mass="11760">MDFDVLFCRYRRAMSVRRGTLAPAGIAPRIVLNPTAPGEVSTLLMFLPNADEVTTYRYRIGDADEIPARAFWNVATADVTLTTGTTTVTVRAFNGDVFLGIATADFAL</sequence>
<name>A0ABQ3ZPB2_9ACTN</name>
<evidence type="ECO:0000313" key="1">
    <source>
        <dbReference type="EMBL" id="GIE20425.1"/>
    </source>
</evidence>
<protein>
    <submittedName>
        <fullName evidence="1">Uncharacterized protein</fullName>
    </submittedName>
</protein>
<accession>A0ABQ3ZPB2</accession>
<evidence type="ECO:0000313" key="2">
    <source>
        <dbReference type="Proteomes" id="UP000603200"/>
    </source>
</evidence>
<comment type="caution">
    <text evidence="1">The sequence shown here is derived from an EMBL/GenBank/DDBJ whole genome shotgun (WGS) entry which is preliminary data.</text>
</comment>
<dbReference type="Proteomes" id="UP000603200">
    <property type="component" value="Unassembled WGS sequence"/>
</dbReference>
<keyword evidence="2" id="KW-1185">Reference proteome</keyword>
<proteinExistence type="predicted"/>